<feature type="transmembrane region" description="Helical" evidence="5">
    <location>
        <begin position="222"/>
        <end position="243"/>
    </location>
</feature>
<sequence>METEAQLHIRRVTANYRAVVVVASLVDFVFGATFVYHMTEIGVQPAAVGALLAVAGIVSFALEIPTGIIADRIGNKRILVVGLTMWAAGQALFGLSTTVLAVAAGLLLLNVAQAFYSGAPVAYTVNALNRMVAGERVARVSASGVSWRWVGAAAGGATVFVLGDLVGTGLTLTISGVALLIAAGWVVFAWPPETLDRSGGLSVHIRSAWAAGFAFVVARRSWTLVAALCALAFGQGVLVLVWQPKTLEVGALSASTLGLVLVVLTAAAATGSYLASRLVDTTKHWALIASLGVMAAGLGIASVDAAVSFAGLLLAEVGLGASGALLAAMQQKMFSDALRNTLTSTVAAIFTVIVGAGQLVGGAVWGSQGLAASLLVGAGVVGVIAGAVAAKEALGLGAPPRREGEPDAHEAG</sequence>
<feature type="transmembrane region" description="Helical" evidence="5">
    <location>
        <begin position="309"/>
        <end position="329"/>
    </location>
</feature>
<dbReference type="SUPFAM" id="SSF103473">
    <property type="entry name" value="MFS general substrate transporter"/>
    <property type="match status" value="1"/>
</dbReference>
<dbReference type="InterPro" id="IPR036259">
    <property type="entry name" value="MFS_trans_sf"/>
</dbReference>
<evidence type="ECO:0000256" key="2">
    <source>
        <dbReference type="ARBA" id="ARBA00022692"/>
    </source>
</evidence>
<feature type="domain" description="Major facilitator superfamily (MFS) profile" evidence="6">
    <location>
        <begin position="1"/>
        <end position="194"/>
    </location>
</feature>
<gene>
    <name evidence="7" type="ORF">ACFFN1_08265</name>
</gene>
<dbReference type="Pfam" id="PF07690">
    <property type="entry name" value="MFS_1"/>
    <property type="match status" value="1"/>
</dbReference>
<evidence type="ECO:0000313" key="7">
    <source>
        <dbReference type="EMBL" id="MFB9776397.1"/>
    </source>
</evidence>
<evidence type="ECO:0000256" key="4">
    <source>
        <dbReference type="ARBA" id="ARBA00023136"/>
    </source>
</evidence>
<dbReference type="Gene3D" id="1.20.1250.20">
    <property type="entry name" value="MFS general substrate transporter like domains"/>
    <property type="match status" value="1"/>
</dbReference>
<comment type="subcellular location">
    <subcellularLocation>
        <location evidence="1">Cell membrane</location>
        <topology evidence="1">Multi-pass membrane protein</topology>
    </subcellularLocation>
</comment>
<dbReference type="RefSeq" id="WP_376840208.1">
    <property type="nucleotide sequence ID" value="NZ_JBHMAU010000052.1"/>
</dbReference>
<feature type="transmembrane region" description="Helical" evidence="5">
    <location>
        <begin position="169"/>
        <end position="190"/>
    </location>
</feature>
<feature type="transmembrane region" description="Helical" evidence="5">
    <location>
        <begin position="16"/>
        <end position="36"/>
    </location>
</feature>
<dbReference type="PROSITE" id="PS50850">
    <property type="entry name" value="MFS"/>
    <property type="match status" value="1"/>
</dbReference>
<evidence type="ECO:0000256" key="3">
    <source>
        <dbReference type="ARBA" id="ARBA00022989"/>
    </source>
</evidence>
<keyword evidence="8" id="KW-1185">Reference proteome</keyword>
<feature type="transmembrane region" description="Helical" evidence="5">
    <location>
        <begin position="370"/>
        <end position="390"/>
    </location>
</feature>
<keyword evidence="2 5" id="KW-0812">Transmembrane</keyword>
<evidence type="ECO:0000313" key="8">
    <source>
        <dbReference type="Proteomes" id="UP001589707"/>
    </source>
</evidence>
<comment type="caution">
    <text evidence="7">The sequence shown here is derived from an EMBL/GenBank/DDBJ whole genome shotgun (WGS) entry which is preliminary data.</text>
</comment>
<evidence type="ECO:0000256" key="5">
    <source>
        <dbReference type="SAM" id="Phobius"/>
    </source>
</evidence>
<proteinExistence type="predicted"/>
<evidence type="ECO:0000259" key="6">
    <source>
        <dbReference type="PROSITE" id="PS50850"/>
    </source>
</evidence>
<feature type="transmembrane region" description="Helical" evidence="5">
    <location>
        <begin position="285"/>
        <end position="303"/>
    </location>
</feature>
<evidence type="ECO:0000256" key="1">
    <source>
        <dbReference type="ARBA" id="ARBA00004651"/>
    </source>
</evidence>
<dbReference type="InterPro" id="IPR020846">
    <property type="entry name" value="MFS_dom"/>
</dbReference>
<dbReference type="EMBL" id="JBHMAU010000052">
    <property type="protein sequence ID" value="MFB9776397.1"/>
    <property type="molecule type" value="Genomic_DNA"/>
</dbReference>
<feature type="transmembrane region" description="Helical" evidence="5">
    <location>
        <begin position="83"/>
        <end position="108"/>
    </location>
</feature>
<reference evidence="7 8" key="1">
    <citation type="submission" date="2024-09" db="EMBL/GenBank/DDBJ databases">
        <authorList>
            <person name="Sun Q."/>
            <person name="Mori K."/>
        </authorList>
    </citation>
    <scope>NUCLEOTIDE SEQUENCE [LARGE SCALE GENOMIC DNA]</scope>
    <source>
        <strain evidence="7 8">JCM 11683</strain>
    </source>
</reference>
<dbReference type="PANTHER" id="PTHR23530">
    <property type="entry name" value="TRANSPORT PROTEIN-RELATED"/>
    <property type="match status" value="1"/>
</dbReference>
<name>A0ABV5X1S9_9MICO</name>
<dbReference type="InterPro" id="IPR011701">
    <property type="entry name" value="MFS"/>
</dbReference>
<organism evidence="7 8">
    <name type="scientific">Brevibacterium otitidis</name>
    <dbReference type="NCBI Taxonomy" id="53364"/>
    <lineage>
        <taxon>Bacteria</taxon>
        <taxon>Bacillati</taxon>
        <taxon>Actinomycetota</taxon>
        <taxon>Actinomycetes</taxon>
        <taxon>Micrococcales</taxon>
        <taxon>Brevibacteriaceae</taxon>
        <taxon>Brevibacterium</taxon>
    </lineage>
</organism>
<accession>A0ABV5X1S9</accession>
<protein>
    <submittedName>
        <fullName evidence="7">MFS transporter</fullName>
    </submittedName>
</protein>
<keyword evidence="3 5" id="KW-1133">Transmembrane helix</keyword>
<dbReference type="PANTHER" id="PTHR23530:SF1">
    <property type="entry name" value="PERMEASE, MAJOR FACILITATOR SUPERFAMILY-RELATED"/>
    <property type="match status" value="1"/>
</dbReference>
<dbReference type="Proteomes" id="UP001589707">
    <property type="component" value="Unassembled WGS sequence"/>
</dbReference>
<keyword evidence="4 5" id="KW-0472">Membrane</keyword>
<feature type="transmembrane region" description="Helical" evidence="5">
    <location>
        <begin position="341"/>
        <end position="364"/>
    </location>
</feature>
<feature type="transmembrane region" description="Helical" evidence="5">
    <location>
        <begin position="42"/>
        <end position="62"/>
    </location>
</feature>
<feature type="transmembrane region" description="Helical" evidence="5">
    <location>
        <begin position="249"/>
        <end position="273"/>
    </location>
</feature>
<dbReference type="InterPro" id="IPR053160">
    <property type="entry name" value="MFS_DHA3_Transporter"/>
</dbReference>